<name>A0A9E7EG77_9LILI</name>
<accession>A0A9E7EG77</accession>
<protein>
    <submittedName>
        <fullName evidence="2">Uncharacterized protein</fullName>
    </submittedName>
</protein>
<evidence type="ECO:0000313" key="3">
    <source>
        <dbReference type="Proteomes" id="UP001055439"/>
    </source>
</evidence>
<evidence type="ECO:0000256" key="1">
    <source>
        <dbReference type="SAM" id="MobiDB-lite"/>
    </source>
</evidence>
<gene>
    <name evidence="2" type="ORF">MUK42_37002</name>
</gene>
<dbReference type="EMBL" id="CP097502">
    <property type="protein sequence ID" value="URD76586.1"/>
    <property type="molecule type" value="Genomic_DNA"/>
</dbReference>
<dbReference type="Proteomes" id="UP001055439">
    <property type="component" value="Chromosome 1"/>
</dbReference>
<dbReference type="AlphaFoldDB" id="A0A9E7EG77"/>
<evidence type="ECO:0000313" key="2">
    <source>
        <dbReference type="EMBL" id="URD76586.1"/>
    </source>
</evidence>
<reference evidence="2" key="1">
    <citation type="submission" date="2022-05" db="EMBL/GenBank/DDBJ databases">
        <title>The Musa troglodytarum L. genome provides insights into the mechanism of non-climacteric behaviour and enrichment of carotenoids.</title>
        <authorList>
            <person name="Wang J."/>
        </authorList>
    </citation>
    <scope>NUCLEOTIDE SEQUENCE</scope>
    <source>
        <tissue evidence="2">Leaf</tissue>
    </source>
</reference>
<proteinExistence type="predicted"/>
<feature type="compositionally biased region" description="Basic and acidic residues" evidence="1">
    <location>
        <begin position="1"/>
        <end position="16"/>
    </location>
</feature>
<sequence length="84" mass="9204">MSRLRFAPERKNKPQGEIRSPFPSILPCPFSNPPLIPALGFGRGSAVAFGIRVLDARRGPAAFKGLDGLVADLFKSDRGRYTYI</sequence>
<keyword evidence="3" id="KW-1185">Reference proteome</keyword>
<feature type="region of interest" description="Disordered" evidence="1">
    <location>
        <begin position="1"/>
        <end position="22"/>
    </location>
</feature>
<organism evidence="2 3">
    <name type="scientific">Musa troglodytarum</name>
    <name type="common">fe'i banana</name>
    <dbReference type="NCBI Taxonomy" id="320322"/>
    <lineage>
        <taxon>Eukaryota</taxon>
        <taxon>Viridiplantae</taxon>
        <taxon>Streptophyta</taxon>
        <taxon>Embryophyta</taxon>
        <taxon>Tracheophyta</taxon>
        <taxon>Spermatophyta</taxon>
        <taxon>Magnoliopsida</taxon>
        <taxon>Liliopsida</taxon>
        <taxon>Zingiberales</taxon>
        <taxon>Musaceae</taxon>
        <taxon>Musa</taxon>
    </lineage>
</organism>